<reference evidence="7 8" key="1">
    <citation type="submission" date="2020-10" db="EMBL/GenBank/DDBJ databases">
        <title>Sequencing the genomes of 1000 actinobacteria strains.</title>
        <authorList>
            <person name="Klenk H.-P."/>
        </authorList>
    </citation>
    <scope>NUCLEOTIDE SEQUENCE [LARGE SCALE GENOMIC DNA]</scope>
    <source>
        <strain evidence="7 8">DSM 46744</strain>
    </source>
</reference>
<evidence type="ECO:0000313" key="8">
    <source>
        <dbReference type="Proteomes" id="UP000627838"/>
    </source>
</evidence>
<keyword evidence="4" id="KW-0479">Metal-binding</keyword>
<keyword evidence="5" id="KW-0460">Magnesium</keyword>
<dbReference type="InterPro" id="IPR033749">
    <property type="entry name" value="Polyprenyl_synt_CS"/>
</dbReference>
<evidence type="ECO:0000256" key="3">
    <source>
        <dbReference type="ARBA" id="ARBA00022679"/>
    </source>
</evidence>
<dbReference type="EC" id="2.5.1.10" evidence="7"/>
<comment type="cofactor">
    <cofactor evidence="1">
        <name>Mg(2+)</name>
        <dbReference type="ChEBI" id="CHEBI:18420"/>
    </cofactor>
</comment>
<keyword evidence="3 6" id="KW-0808">Transferase</keyword>
<comment type="similarity">
    <text evidence="2 6">Belongs to the FPP/GGPP synthase family.</text>
</comment>
<dbReference type="PROSITE" id="PS00723">
    <property type="entry name" value="POLYPRENYL_SYNTHASE_1"/>
    <property type="match status" value="1"/>
</dbReference>
<dbReference type="GO" id="GO:0004337">
    <property type="term" value="F:(2E,6E)-farnesyl diphosphate synthase activity"/>
    <property type="evidence" value="ECO:0007669"/>
    <property type="project" value="UniProtKB-EC"/>
</dbReference>
<evidence type="ECO:0000256" key="5">
    <source>
        <dbReference type="ARBA" id="ARBA00022842"/>
    </source>
</evidence>
<evidence type="ECO:0000313" key="7">
    <source>
        <dbReference type="EMBL" id="MBE1537488.1"/>
    </source>
</evidence>
<evidence type="ECO:0000256" key="6">
    <source>
        <dbReference type="RuleBase" id="RU004466"/>
    </source>
</evidence>
<dbReference type="EC" id="2.5.1.29" evidence="7"/>
<dbReference type="EMBL" id="JADBDZ010000001">
    <property type="protein sequence ID" value="MBE1537488.1"/>
    <property type="molecule type" value="Genomic_DNA"/>
</dbReference>
<accession>A0ABR9K3R1</accession>
<dbReference type="Proteomes" id="UP000627838">
    <property type="component" value="Unassembled WGS sequence"/>
</dbReference>
<comment type="caution">
    <text evidence="7">The sequence shown here is derived from an EMBL/GenBank/DDBJ whole genome shotgun (WGS) entry which is preliminary data.</text>
</comment>
<dbReference type="PROSITE" id="PS00444">
    <property type="entry name" value="POLYPRENYL_SYNTHASE_2"/>
    <property type="match status" value="1"/>
</dbReference>
<evidence type="ECO:0000256" key="2">
    <source>
        <dbReference type="ARBA" id="ARBA00006706"/>
    </source>
</evidence>
<dbReference type="SUPFAM" id="SSF48576">
    <property type="entry name" value="Terpenoid synthases"/>
    <property type="match status" value="1"/>
</dbReference>
<dbReference type="InterPro" id="IPR008949">
    <property type="entry name" value="Isoprenoid_synthase_dom_sf"/>
</dbReference>
<keyword evidence="8" id="KW-1185">Reference proteome</keyword>
<dbReference type="GO" id="GO:0004161">
    <property type="term" value="F:dimethylallyltranstransferase activity"/>
    <property type="evidence" value="ECO:0007669"/>
    <property type="project" value="UniProtKB-EC"/>
</dbReference>
<proteinExistence type="inferred from homology"/>
<dbReference type="RefSeq" id="WP_318784548.1">
    <property type="nucleotide sequence ID" value="NZ_JADBDZ010000001.1"/>
</dbReference>
<dbReference type="EC" id="2.5.1.1" evidence="7"/>
<name>A0ABR9K3R1_9ACTN</name>
<dbReference type="InterPro" id="IPR000092">
    <property type="entry name" value="Polyprenyl_synt"/>
</dbReference>
<dbReference type="GO" id="GO:0004311">
    <property type="term" value="F:geranylgeranyl diphosphate synthase activity"/>
    <property type="evidence" value="ECO:0007669"/>
    <property type="project" value="UniProtKB-EC"/>
</dbReference>
<protein>
    <submittedName>
        <fullName evidence="7">Geranylgeranyl diphosphate synthase type I</fullName>
        <ecNumber evidence="7">2.5.1.1</ecNumber>
        <ecNumber evidence="7">2.5.1.10</ecNumber>
        <ecNumber evidence="7">2.5.1.29</ecNumber>
    </submittedName>
</protein>
<evidence type="ECO:0000256" key="1">
    <source>
        <dbReference type="ARBA" id="ARBA00001946"/>
    </source>
</evidence>
<sequence length="359" mass="39475">METDCRPLTRDLCGPLRARVDTELAEFLDGRLRDLADEATAPVFRLVREFVLHGGKRLRPLLCYWGWRAAGGADCAEIVRAASALEIFHAFCLIHDDIMDDSALRRGRSTLHHALTDRHTAHHWRGDPRRFGVATAILLGDLCMTWADELLFGSGVAAGRLAAARPYYHRMRAEVCYGQHLDILEQAHGPTTAERSMRVLLYKSAKYTVERPLQVGGALAGTSPALLAAFSEFGVAVGEAFQLRDDVLGAFGDPGVTGKPNLDDFRDGKPTVLIARAVEHATPAQRRVIRSLHGRPDLDERGAERLREILVDTGALSAIERMIKEREDRAVDVLATAPITEPARLALTQLAVAATRRAV</sequence>
<organism evidence="7 8">
    <name type="scientific">Actinomadura algeriensis</name>
    <dbReference type="NCBI Taxonomy" id="1679523"/>
    <lineage>
        <taxon>Bacteria</taxon>
        <taxon>Bacillati</taxon>
        <taxon>Actinomycetota</taxon>
        <taxon>Actinomycetes</taxon>
        <taxon>Streptosporangiales</taxon>
        <taxon>Thermomonosporaceae</taxon>
        <taxon>Actinomadura</taxon>
    </lineage>
</organism>
<dbReference type="Pfam" id="PF00348">
    <property type="entry name" value="polyprenyl_synt"/>
    <property type="match status" value="1"/>
</dbReference>
<dbReference type="Gene3D" id="1.10.600.10">
    <property type="entry name" value="Farnesyl Diphosphate Synthase"/>
    <property type="match status" value="1"/>
</dbReference>
<dbReference type="PANTHER" id="PTHR12001">
    <property type="entry name" value="GERANYLGERANYL PYROPHOSPHATE SYNTHASE"/>
    <property type="match status" value="1"/>
</dbReference>
<dbReference type="PANTHER" id="PTHR12001:SF85">
    <property type="entry name" value="SHORT CHAIN ISOPRENYL DIPHOSPHATE SYNTHASE"/>
    <property type="match status" value="1"/>
</dbReference>
<dbReference type="CDD" id="cd00685">
    <property type="entry name" value="Trans_IPPS_HT"/>
    <property type="match status" value="1"/>
</dbReference>
<dbReference type="SFLD" id="SFLDS00005">
    <property type="entry name" value="Isoprenoid_Synthase_Type_I"/>
    <property type="match status" value="1"/>
</dbReference>
<gene>
    <name evidence="7" type="ORF">H4W34_007321</name>
</gene>
<evidence type="ECO:0000256" key="4">
    <source>
        <dbReference type="ARBA" id="ARBA00022723"/>
    </source>
</evidence>